<dbReference type="AlphaFoldDB" id="A0A382WCH5"/>
<evidence type="ECO:0000313" key="2">
    <source>
        <dbReference type="EMBL" id="SVD56483.1"/>
    </source>
</evidence>
<evidence type="ECO:0000256" key="1">
    <source>
        <dbReference type="SAM" id="Phobius"/>
    </source>
</evidence>
<reference evidence="2" key="1">
    <citation type="submission" date="2018-05" db="EMBL/GenBank/DDBJ databases">
        <authorList>
            <person name="Lanie J.A."/>
            <person name="Ng W.-L."/>
            <person name="Kazmierczak K.M."/>
            <person name="Andrzejewski T.M."/>
            <person name="Davidsen T.M."/>
            <person name="Wayne K.J."/>
            <person name="Tettelin H."/>
            <person name="Glass J.I."/>
            <person name="Rusch D."/>
            <person name="Podicherti R."/>
            <person name="Tsui H.-C.T."/>
            <person name="Winkler M.E."/>
        </authorList>
    </citation>
    <scope>NUCLEOTIDE SEQUENCE</scope>
</reference>
<accession>A0A382WCH5</accession>
<feature type="transmembrane region" description="Helical" evidence="1">
    <location>
        <begin position="15"/>
        <end position="32"/>
    </location>
</feature>
<feature type="non-terminal residue" evidence="2">
    <location>
        <position position="155"/>
    </location>
</feature>
<organism evidence="2">
    <name type="scientific">marine metagenome</name>
    <dbReference type="NCBI Taxonomy" id="408172"/>
    <lineage>
        <taxon>unclassified sequences</taxon>
        <taxon>metagenomes</taxon>
        <taxon>ecological metagenomes</taxon>
    </lineage>
</organism>
<sequence length="155" mass="17970">MDNDDNQKESSMRPWIIYLIIFGAIFMLLMAGRKKTENATDISYEEFIGMVTNNVDGKDIIIETKIKFSQASELKEITGKSRETRETGTSLVFVKENGKIKEKAFRLRSTIPEDHEALIIGHPKIEQEQESTLLYSFLLTILPFLLIVFFIYFFF</sequence>
<feature type="transmembrane region" description="Helical" evidence="1">
    <location>
        <begin position="133"/>
        <end position="154"/>
    </location>
</feature>
<protein>
    <submittedName>
        <fullName evidence="2">Uncharacterized protein</fullName>
    </submittedName>
</protein>
<keyword evidence="1" id="KW-1133">Transmembrane helix</keyword>
<keyword evidence="1" id="KW-0812">Transmembrane</keyword>
<keyword evidence="1" id="KW-0472">Membrane</keyword>
<dbReference type="EMBL" id="UINC01158767">
    <property type="protein sequence ID" value="SVD56483.1"/>
    <property type="molecule type" value="Genomic_DNA"/>
</dbReference>
<proteinExistence type="predicted"/>
<name>A0A382WCH5_9ZZZZ</name>
<gene>
    <name evidence="2" type="ORF">METZ01_LOCUS409337</name>
</gene>